<proteinExistence type="inferred from homology"/>
<gene>
    <name evidence="4" type="ORF">Stube_59550</name>
</gene>
<feature type="compositionally biased region" description="Basic and acidic residues" evidence="2">
    <location>
        <begin position="62"/>
        <end position="78"/>
    </location>
</feature>
<evidence type="ECO:0000259" key="3">
    <source>
        <dbReference type="Pfam" id="PF05532"/>
    </source>
</evidence>
<dbReference type="InterPro" id="IPR036629">
    <property type="entry name" value="YjbJ_sf"/>
</dbReference>
<keyword evidence="5" id="KW-1185">Reference proteome</keyword>
<evidence type="ECO:0000256" key="2">
    <source>
        <dbReference type="SAM" id="MobiDB-lite"/>
    </source>
</evidence>
<feature type="domain" description="CsbD-like" evidence="3">
    <location>
        <begin position="71"/>
        <end position="119"/>
    </location>
</feature>
<evidence type="ECO:0000256" key="1">
    <source>
        <dbReference type="ARBA" id="ARBA00009129"/>
    </source>
</evidence>
<dbReference type="AlphaFoldDB" id="A0A640V145"/>
<accession>A0A640V145</accession>
<dbReference type="EMBL" id="BLIR01000003">
    <property type="protein sequence ID" value="GFE41282.1"/>
    <property type="molecule type" value="Genomic_DNA"/>
</dbReference>
<dbReference type="Pfam" id="PF05532">
    <property type="entry name" value="CsbD"/>
    <property type="match status" value="1"/>
</dbReference>
<feature type="region of interest" description="Disordered" evidence="2">
    <location>
        <begin position="62"/>
        <end position="131"/>
    </location>
</feature>
<reference evidence="4 5" key="1">
    <citation type="submission" date="2019-12" db="EMBL/GenBank/DDBJ databases">
        <title>Whole genome shotgun sequence of Streptomyces tubercidicus NBRC 13090.</title>
        <authorList>
            <person name="Ichikawa N."/>
            <person name="Kimura A."/>
            <person name="Kitahashi Y."/>
            <person name="Komaki H."/>
            <person name="Tamura T."/>
        </authorList>
    </citation>
    <scope>NUCLEOTIDE SEQUENCE [LARGE SCALE GENOMIC DNA]</scope>
    <source>
        <strain evidence="4 5">NBRC 13090</strain>
    </source>
</reference>
<protein>
    <recommendedName>
        <fullName evidence="3">CsbD-like domain-containing protein</fullName>
    </recommendedName>
</protein>
<dbReference type="Gene3D" id="1.10.1470.10">
    <property type="entry name" value="YjbJ"/>
    <property type="match status" value="1"/>
</dbReference>
<dbReference type="Proteomes" id="UP000431826">
    <property type="component" value="Unassembled WGS sequence"/>
</dbReference>
<organism evidence="4 5">
    <name type="scientific">Streptomyces tubercidicus</name>
    <dbReference type="NCBI Taxonomy" id="47759"/>
    <lineage>
        <taxon>Bacteria</taxon>
        <taxon>Bacillati</taxon>
        <taxon>Actinomycetota</taxon>
        <taxon>Actinomycetes</taxon>
        <taxon>Kitasatosporales</taxon>
        <taxon>Streptomycetaceae</taxon>
        <taxon>Streptomyces</taxon>
    </lineage>
</organism>
<dbReference type="SUPFAM" id="SSF69047">
    <property type="entry name" value="Hypothetical protein YjbJ"/>
    <property type="match status" value="1"/>
</dbReference>
<name>A0A640V145_9ACTN</name>
<sequence>MRRTPVAPHLVPGSPQLWRAIPAGSGARRSTACPETAPTDGRLRVRAIVTCGNVVPKLSPHRTEECEMGDKGAMDKMKGKAKQKAGKVMGNERMKSEGRADEAKGKAKSAMGNAKENMQGMKDSLKSKNHS</sequence>
<comment type="similarity">
    <text evidence="1">Belongs to the UPF0337 (CsbD) family.</text>
</comment>
<evidence type="ECO:0000313" key="4">
    <source>
        <dbReference type="EMBL" id="GFE41282.1"/>
    </source>
</evidence>
<dbReference type="InterPro" id="IPR008462">
    <property type="entry name" value="CsbD"/>
</dbReference>
<evidence type="ECO:0000313" key="5">
    <source>
        <dbReference type="Proteomes" id="UP000431826"/>
    </source>
</evidence>
<feature type="compositionally biased region" description="Basic and acidic residues" evidence="2">
    <location>
        <begin position="90"/>
        <end position="105"/>
    </location>
</feature>
<comment type="caution">
    <text evidence="4">The sequence shown here is derived from an EMBL/GenBank/DDBJ whole genome shotgun (WGS) entry which is preliminary data.</text>
</comment>